<reference evidence="1 2" key="1">
    <citation type="submission" date="2020-04" db="EMBL/GenBank/DDBJ databases">
        <title>Hymenobacter polaris sp. nov., isolated from Arctic soil.</title>
        <authorList>
            <person name="Dahal R.H."/>
        </authorList>
    </citation>
    <scope>NUCLEOTIDE SEQUENCE [LARGE SCALE GENOMIC DNA]</scope>
    <source>
        <strain evidence="1 2">RP-2-7</strain>
    </source>
</reference>
<keyword evidence="2" id="KW-1185">Reference proteome</keyword>
<evidence type="ECO:0000313" key="1">
    <source>
        <dbReference type="EMBL" id="NML64483.1"/>
    </source>
</evidence>
<dbReference type="Proteomes" id="UP000559626">
    <property type="component" value="Unassembled WGS sequence"/>
</dbReference>
<comment type="caution">
    <text evidence="1">The sequence shown here is derived from an EMBL/GenBank/DDBJ whole genome shotgun (WGS) entry which is preliminary data.</text>
</comment>
<organism evidence="1 2">
    <name type="scientific">Hymenobacter polaris</name>
    <dbReference type="NCBI Taxonomy" id="2682546"/>
    <lineage>
        <taxon>Bacteria</taxon>
        <taxon>Pseudomonadati</taxon>
        <taxon>Bacteroidota</taxon>
        <taxon>Cytophagia</taxon>
        <taxon>Cytophagales</taxon>
        <taxon>Hymenobacteraceae</taxon>
        <taxon>Hymenobacter</taxon>
    </lineage>
</organism>
<evidence type="ECO:0000313" key="2">
    <source>
        <dbReference type="Proteomes" id="UP000559626"/>
    </source>
</evidence>
<sequence length="222" mass="25262">MSYHPCPAKTVFVLDFLQQLFARRRAPAAGWQPAAEPTPAQAQRHAAWLAGRVYRNWLGPYYKAYHLLKGGIASRRGPRVELLREEHRQGALFFYEPSMGTGNFEHLFQLLGTRVVQLGYYRACHDHRQREQANLRELTVKQLFKPQPTDCTHSGRCNQRFGLVHLDLVLVNGEPLFIRFSTNPVHEAHFTPAQSFEGLLQAVFDEPAATPAERAQIKAFAA</sequence>
<proteinExistence type="predicted"/>
<dbReference type="RefSeq" id="WP_169529778.1">
    <property type="nucleotide sequence ID" value="NZ_JABBGH010000001.1"/>
</dbReference>
<name>A0A7Y0FL63_9BACT</name>
<dbReference type="EMBL" id="JABBGH010000001">
    <property type="protein sequence ID" value="NML64483.1"/>
    <property type="molecule type" value="Genomic_DNA"/>
</dbReference>
<accession>A0A7Y0FL63</accession>
<gene>
    <name evidence="1" type="ORF">HHL22_04625</name>
</gene>
<protein>
    <submittedName>
        <fullName evidence="1">Uncharacterized protein</fullName>
    </submittedName>
</protein>
<dbReference type="AlphaFoldDB" id="A0A7Y0FL63"/>